<dbReference type="PROSITE" id="PS00061">
    <property type="entry name" value="ADH_SHORT"/>
    <property type="match status" value="1"/>
</dbReference>
<dbReference type="CDD" id="cd05233">
    <property type="entry name" value="SDR_c"/>
    <property type="match status" value="1"/>
</dbReference>
<keyword evidence="3" id="KW-0520">NAD</keyword>
<sequence>MDRRFVGKVALVTGAARGQGRAVAVRLAAEGADVIAIDICADLPTTQYPGSSPEDLAETMRLVEERGRRIVASQTDVRDFAGMQDAVRRGVAELGRLDVVVANAGMTTAAQAWEITPENWEASIGVNLTGAFYTAKAAIPSMIAQATGGSIVFVSSTAGLRGLPLLADYVSAKHGVTGLAKVLANELGLYRIRVNSIHPFGVETGLKVTELHPQLEATPAYAPFYQGTLPDRISQAEDIAAAIAWLASDEARHVTGVQLPVDLGRANR</sequence>
<evidence type="ECO:0000313" key="5">
    <source>
        <dbReference type="EMBL" id="MEE4023386.1"/>
    </source>
</evidence>
<dbReference type="Proteomes" id="UP001335729">
    <property type="component" value="Unassembled WGS sequence"/>
</dbReference>
<evidence type="ECO:0000256" key="1">
    <source>
        <dbReference type="ARBA" id="ARBA00006484"/>
    </source>
</evidence>
<dbReference type="SUPFAM" id="SSF51735">
    <property type="entry name" value="NAD(P)-binding Rossmann-fold domains"/>
    <property type="match status" value="1"/>
</dbReference>
<dbReference type="EMBL" id="JAZDUE010000007">
    <property type="protein sequence ID" value="MEE4023386.1"/>
    <property type="molecule type" value="Genomic_DNA"/>
</dbReference>
<dbReference type="InterPro" id="IPR020904">
    <property type="entry name" value="Sc_DH/Rdtase_CS"/>
</dbReference>
<comment type="caution">
    <text evidence="5">The sequence shown here is derived from an EMBL/GenBank/DDBJ whole genome shotgun (WGS) entry which is preliminary data.</text>
</comment>
<protein>
    <submittedName>
        <fullName evidence="5">Mycofactocin-coupled SDR family oxidoreductase</fullName>
    </submittedName>
</protein>
<comment type="similarity">
    <text evidence="1 4">Belongs to the short-chain dehydrogenases/reductases (SDR) family.</text>
</comment>
<dbReference type="RefSeq" id="WP_330504948.1">
    <property type="nucleotide sequence ID" value="NZ_JAZDUE010000007.1"/>
</dbReference>
<dbReference type="NCBIfam" id="TIGR03971">
    <property type="entry name" value="SDR_subfam_1"/>
    <property type="match status" value="1"/>
</dbReference>
<evidence type="ECO:0000256" key="2">
    <source>
        <dbReference type="ARBA" id="ARBA00023002"/>
    </source>
</evidence>
<keyword evidence="6" id="KW-1185">Reference proteome</keyword>
<evidence type="ECO:0000313" key="6">
    <source>
        <dbReference type="Proteomes" id="UP001335729"/>
    </source>
</evidence>
<keyword evidence="2" id="KW-0560">Oxidoreductase</keyword>
<proteinExistence type="inferred from homology"/>
<gene>
    <name evidence="5" type="ORF">V1Y59_09885</name>
</gene>
<dbReference type="PRINTS" id="PR00081">
    <property type="entry name" value="GDHRDH"/>
</dbReference>
<name>A0ABU7MTW3_9ACTN</name>
<dbReference type="Pfam" id="PF00106">
    <property type="entry name" value="adh_short"/>
    <property type="match status" value="1"/>
</dbReference>
<dbReference type="InterPro" id="IPR023985">
    <property type="entry name" value="SDR_subfam_1"/>
</dbReference>
<evidence type="ECO:0000256" key="4">
    <source>
        <dbReference type="RuleBase" id="RU000363"/>
    </source>
</evidence>
<dbReference type="InterPro" id="IPR002347">
    <property type="entry name" value="SDR_fam"/>
</dbReference>
<evidence type="ECO:0000256" key="3">
    <source>
        <dbReference type="ARBA" id="ARBA00023027"/>
    </source>
</evidence>
<dbReference type="PANTHER" id="PTHR24321:SF8">
    <property type="entry name" value="ESTRADIOL 17-BETA-DEHYDROGENASE 8-RELATED"/>
    <property type="match status" value="1"/>
</dbReference>
<dbReference type="InterPro" id="IPR036291">
    <property type="entry name" value="NAD(P)-bd_dom_sf"/>
</dbReference>
<dbReference type="NCBIfam" id="NF009467">
    <property type="entry name" value="PRK12826.1-3"/>
    <property type="match status" value="1"/>
</dbReference>
<dbReference type="Gene3D" id="3.40.50.720">
    <property type="entry name" value="NAD(P)-binding Rossmann-like Domain"/>
    <property type="match status" value="1"/>
</dbReference>
<dbReference type="PANTHER" id="PTHR24321">
    <property type="entry name" value="DEHYDROGENASES, SHORT CHAIN"/>
    <property type="match status" value="1"/>
</dbReference>
<reference evidence="5 6" key="1">
    <citation type="submission" date="2024-01" db="EMBL/GenBank/DDBJ databases">
        <title>Draft genome sequence of Gordonia sp. PKS22-38.</title>
        <authorList>
            <person name="Suphannarot A."/>
            <person name="Mingma R."/>
        </authorList>
    </citation>
    <scope>NUCLEOTIDE SEQUENCE [LARGE SCALE GENOMIC DNA]</scope>
    <source>
        <strain evidence="5 6">PKS22-38</strain>
    </source>
</reference>
<dbReference type="PRINTS" id="PR00080">
    <property type="entry name" value="SDRFAMILY"/>
</dbReference>
<accession>A0ABU7MTW3</accession>
<organism evidence="5 6">
    <name type="scientific">Gordonia prachuapensis</name>
    <dbReference type="NCBI Taxonomy" id="3115651"/>
    <lineage>
        <taxon>Bacteria</taxon>
        <taxon>Bacillati</taxon>
        <taxon>Actinomycetota</taxon>
        <taxon>Actinomycetes</taxon>
        <taxon>Mycobacteriales</taxon>
        <taxon>Gordoniaceae</taxon>
        <taxon>Gordonia</taxon>
    </lineage>
</organism>